<reference evidence="5 6" key="1">
    <citation type="submission" date="2012-04" db="EMBL/GenBank/DDBJ databases">
        <title>The Genome Sequence of Saprolegnia declina VS20.</title>
        <authorList>
            <consortium name="The Broad Institute Genome Sequencing Platform"/>
            <person name="Russ C."/>
            <person name="Nusbaum C."/>
            <person name="Tyler B."/>
            <person name="van West P."/>
            <person name="Dieguez-Uribeondo J."/>
            <person name="de Bruijn I."/>
            <person name="Tripathy S."/>
            <person name="Jiang R."/>
            <person name="Young S.K."/>
            <person name="Zeng Q."/>
            <person name="Gargeya S."/>
            <person name="Fitzgerald M."/>
            <person name="Haas B."/>
            <person name="Abouelleil A."/>
            <person name="Alvarado L."/>
            <person name="Arachchi H.M."/>
            <person name="Berlin A."/>
            <person name="Chapman S.B."/>
            <person name="Goldberg J."/>
            <person name="Griggs A."/>
            <person name="Gujja S."/>
            <person name="Hansen M."/>
            <person name="Howarth C."/>
            <person name="Imamovic A."/>
            <person name="Larimer J."/>
            <person name="McCowen C."/>
            <person name="Montmayeur A."/>
            <person name="Murphy C."/>
            <person name="Neiman D."/>
            <person name="Pearson M."/>
            <person name="Priest M."/>
            <person name="Roberts A."/>
            <person name="Saif S."/>
            <person name="Shea T."/>
            <person name="Sisk P."/>
            <person name="Sykes S."/>
            <person name="Wortman J."/>
            <person name="Nusbaum C."/>
            <person name="Birren B."/>
        </authorList>
    </citation>
    <scope>NUCLEOTIDE SEQUENCE [LARGE SCALE GENOMIC DNA]</scope>
    <source>
        <strain evidence="5 6">VS20</strain>
    </source>
</reference>
<dbReference type="STRING" id="1156394.T0Q2T8"/>
<dbReference type="RefSeq" id="XP_008618825.1">
    <property type="nucleotide sequence ID" value="XM_008620603.1"/>
</dbReference>
<keyword evidence="3" id="KW-0489">Methyltransferase</keyword>
<comment type="subcellular location">
    <subcellularLocation>
        <location evidence="1">Cytoplasm</location>
    </subcellularLocation>
</comment>
<keyword evidence="6" id="KW-1185">Reference proteome</keyword>
<keyword evidence="2" id="KW-0963">Cytoplasm</keyword>
<dbReference type="Proteomes" id="UP000030762">
    <property type="component" value="Unassembled WGS sequence"/>
</dbReference>
<evidence type="ECO:0000256" key="1">
    <source>
        <dbReference type="ARBA" id="ARBA00004496"/>
    </source>
</evidence>
<dbReference type="EMBL" id="JH767203">
    <property type="protein sequence ID" value="EQC27720.1"/>
    <property type="molecule type" value="Genomic_DNA"/>
</dbReference>
<dbReference type="GO" id="GO:0016279">
    <property type="term" value="F:protein-lysine N-methyltransferase activity"/>
    <property type="evidence" value="ECO:0007669"/>
    <property type="project" value="InterPro"/>
</dbReference>
<evidence type="ECO:0000256" key="3">
    <source>
        <dbReference type="ARBA" id="ARBA00022603"/>
    </source>
</evidence>
<dbReference type="AlphaFoldDB" id="T0Q2T8"/>
<dbReference type="PANTHER" id="PTHR13200">
    <property type="entry name" value="EEF1A LYSINE METHYLTRANSFERASE 1"/>
    <property type="match status" value="1"/>
</dbReference>
<protein>
    <recommendedName>
        <fullName evidence="7">N(6)-adenine-specific DNA methyltransferase 2</fullName>
    </recommendedName>
</protein>
<dbReference type="InterPro" id="IPR041370">
    <property type="entry name" value="Mlase_EEF1AKMT1/ZCCHC4"/>
</dbReference>
<evidence type="ECO:0000313" key="5">
    <source>
        <dbReference type="EMBL" id="EQC27720.1"/>
    </source>
</evidence>
<dbReference type="PANTHER" id="PTHR13200:SF0">
    <property type="entry name" value="EEF1A LYSINE METHYLTRANSFERASE 1"/>
    <property type="match status" value="1"/>
</dbReference>
<dbReference type="GO" id="GO:0032259">
    <property type="term" value="P:methylation"/>
    <property type="evidence" value="ECO:0007669"/>
    <property type="project" value="UniProtKB-KW"/>
</dbReference>
<dbReference type="GeneID" id="19955200"/>
<evidence type="ECO:0008006" key="7">
    <source>
        <dbReference type="Google" id="ProtNLM"/>
    </source>
</evidence>
<dbReference type="Pfam" id="PF10237">
    <property type="entry name" value="N6-adenineMlase"/>
    <property type="match status" value="1"/>
</dbReference>
<accession>T0Q2T8</accession>
<dbReference type="InterPro" id="IPR019369">
    <property type="entry name" value="Efm5/EEF1AKMT1"/>
</dbReference>
<evidence type="ECO:0000256" key="2">
    <source>
        <dbReference type="ARBA" id="ARBA00022490"/>
    </source>
</evidence>
<dbReference type="eggNOG" id="KOG3350">
    <property type="taxonomic scope" value="Eukaryota"/>
</dbReference>
<proteinExistence type="predicted"/>
<dbReference type="OMA" id="YILMEPP"/>
<dbReference type="OrthoDB" id="206354at2759"/>
<evidence type="ECO:0000313" key="6">
    <source>
        <dbReference type="Proteomes" id="UP000030762"/>
    </source>
</evidence>
<dbReference type="InParanoid" id="T0Q2T8"/>
<dbReference type="GO" id="GO:0005737">
    <property type="term" value="C:cytoplasm"/>
    <property type="evidence" value="ECO:0007669"/>
    <property type="project" value="UniProtKB-SubCell"/>
</dbReference>
<name>T0Q2T8_SAPDV</name>
<gene>
    <name evidence="5" type="ORF">SDRG_14473</name>
</gene>
<dbReference type="VEuPathDB" id="FungiDB:SDRG_14473"/>
<sequence length="257" mass="29121">MDCCSAPEPLANIARSASINRSNQTTWHFSRGFMDALLSSELSAETLAALQAHLAAVQVRDEDDDVSEDFRLSQFWYDQKTGDALALEALEKSKGGPIAFLSTPAAFKALKAMEPERDNVYLFEYDHRFGDKYGDAFAFYDYNNPLDVDTKFHHFFDYVLVEPPYLTSQCLRGFAKTMRLISREVDIVDGVEVLKTPNTFINSGAMHKVMLNELKLVPSGFVPTFESKLSNRLTTYINYESERFGPCDHTFDDDVEE</sequence>
<keyword evidence="4" id="KW-0808">Transferase</keyword>
<evidence type="ECO:0000256" key="4">
    <source>
        <dbReference type="ARBA" id="ARBA00022679"/>
    </source>
</evidence>
<organism evidence="5 6">
    <name type="scientific">Saprolegnia diclina (strain VS20)</name>
    <dbReference type="NCBI Taxonomy" id="1156394"/>
    <lineage>
        <taxon>Eukaryota</taxon>
        <taxon>Sar</taxon>
        <taxon>Stramenopiles</taxon>
        <taxon>Oomycota</taxon>
        <taxon>Saprolegniomycetes</taxon>
        <taxon>Saprolegniales</taxon>
        <taxon>Saprolegniaceae</taxon>
        <taxon>Saprolegnia</taxon>
    </lineage>
</organism>